<accession>A0A2G9YUE9</accession>
<dbReference type="CDD" id="cd07989">
    <property type="entry name" value="LPLAT_AGPAT-like"/>
    <property type="match status" value="1"/>
</dbReference>
<dbReference type="PANTHER" id="PTHR10434">
    <property type="entry name" value="1-ACYL-SN-GLYCEROL-3-PHOSPHATE ACYLTRANSFERASE"/>
    <property type="match status" value="1"/>
</dbReference>
<dbReference type="InterPro" id="IPR002123">
    <property type="entry name" value="Plipid/glycerol_acylTrfase"/>
</dbReference>
<evidence type="ECO:0000256" key="1">
    <source>
        <dbReference type="ARBA" id="ARBA00022679"/>
    </source>
</evidence>
<dbReference type="EMBL" id="PCRO01000021">
    <property type="protein sequence ID" value="PIP22875.1"/>
    <property type="molecule type" value="Genomic_DNA"/>
</dbReference>
<dbReference type="SMART" id="SM00563">
    <property type="entry name" value="PlsC"/>
    <property type="match status" value="1"/>
</dbReference>
<dbReference type="GO" id="GO:0006654">
    <property type="term" value="P:phosphatidic acid biosynthetic process"/>
    <property type="evidence" value="ECO:0007669"/>
    <property type="project" value="TreeGrafter"/>
</dbReference>
<sequence length="219" mass="25069">MNFIMSWFCKICVKPLVDKFLIKEVRGLENVPRKGNFILMANHQSHMDEMATGYVCVPKTFHFIGQVDSYRGVIKVFLYLLYFIAGVIHLNRKSEESKKRSLEESISYLKKGHCLIIYPEGTRSRTGEVGEGRWGTAKLYLRTGVPILPVGIRGTYDLMPPKGGKIKIEKLIRINVGKPLVFEKELAEAKNLECGTEEYKQVCRRIIERVMAEIKSLVI</sequence>
<keyword evidence="2" id="KW-0012">Acyltransferase</keyword>
<evidence type="ECO:0000313" key="4">
    <source>
        <dbReference type="EMBL" id="PIP22875.1"/>
    </source>
</evidence>
<keyword evidence="1" id="KW-0808">Transferase</keyword>
<dbReference type="SUPFAM" id="SSF69593">
    <property type="entry name" value="Glycerol-3-phosphate (1)-acyltransferase"/>
    <property type="match status" value="1"/>
</dbReference>
<dbReference type="Proteomes" id="UP000229976">
    <property type="component" value="Unassembled WGS sequence"/>
</dbReference>
<evidence type="ECO:0000256" key="2">
    <source>
        <dbReference type="ARBA" id="ARBA00023315"/>
    </source>
</evidence>
<dbReference type="PANTHER" id="PTHR10434:SF40">
    <property type="entry name" value="1-ACYL-SN-GLYCEROL-3-PHOSPHATE ACYLTRANSFERASE"/>
    <property type="match status" value="1"/>
</dbReference>
<evidence type="ECO:0000259" key="3">
    <source>
        <dbReference type="SMART" id="SM00563"/>
    </source>
</evidence>
<dbReference type="Pfam" id="PF01553">
    <property type="entry name" value="Acyltransferase"/>
    <property type="match status" value="1"/>
</dbReference>
<gene>
    <name evidence="4" type="ORF">COX37_01680</name>
</gene>
<organism evidence="4 5">
    <name type="scientific">Candidatus Nealsonbacteria bacterium CG23_combo_of_CG06-09_8_20_14_all_39_17</name>
    <dbReference type="NCBI Taxonomy" id="1974722"/>
    <lineage>
        <taxon>Bacteria</taxon>
        <taxon>Candidatus Nealsoniibacteriota</taxon>
    </lineage>
</organism>
<feature type="domain" description="Phospholipid/glycerol acyltransferase" evidence="3">
    <location>
        <begin position="37"/>
        <end position="155"/>
    </location>
</feature>
<dbReference type="GO" id="GO:0003841">
    <property type="term" value="F:1-acylglycerol-3-phosphate O-acyltransferase activity"/>
    <property type="evidence" value="ECO:0007669"/>
    <property type="project" value="TreeGrafter"/>
</dbReference>
<evidence type="ECO:0000313" key="5">
    <source>
        <dbReference type="Proteomes" id="UP000229976"/>
    </source>
</evidence>
<comment type="caution">
    <text evidence="4">The sequence shown here is derived from an EMBL/GenBank/DDBJ whole genome shotgun (WGS) entry which is preliminary data.</text>
</comment>
<name>A0A2G9YUE9_9BACT</name>
<reference evidence="4 5" key="1">
    <citation type="submission" date="2017-09" db="EMBL/GenBank/DDBJ databases">
        <title>Depth-based differentiation of microbial function through sediment-hosted aquifers and enrichment of novel symbionts in the deep terrestrial subsurface.</title>
        <authorList>
            <person name="Probst A.J."/>
            <person name="Ladd B."/>
            <person name="Jarett J.K."/>
            <person name="Geller-Mcgrath D.E."/>
            <person name="Sieber C.M."/>
            <person name="Emerson J.B."/>
            <person name="Anantharaman K."/>
            <person name="Thomas B.C."/>
            <person name="Malmstrom R."/>
            <person name="Stieglmeier M."/>
            <person name="Klingl A."/>
            <person name="Woyke T."/>
            <person name="Ryan C.M."/>
            <person name="Banfield J.F."/>
        </authorList>
    </citation>
    <scope>NUCLEOTIDE SEQUENCE [LARGE SCALE GENOMIC DNA]</scope>
    <source>
        <strain evidence="4">CG23_combo_of_CG06-09_8_20_14_all_39_17</strain>
    </source>
</reference>
<dbReference type="AlphaFoldDB" id="A0A2G9YUE9"/>
<proteinExistence type="predicted"/>
<protein>
    <recommendedName>
        <fullName evidence="3">Phospholipid/glycerol acyltransferase domain-containing protein</fullName>
    </recommendedName>
</protein>